<gene>
    <name evidence="1" type="ORF">IQ17_07516</name>
</gene>
<keyword evidence="2" id="KW-1185">Reference proteome</keyword>
<dbReference type="AlphaFoldDB" id="A0A562K4Z5"/>
<organism evidence="1 2">
    <name type="scientific">Bradyrhizobium daqingense</name>
    <dbReference type="NCBI Taxonomy" id="993502"/>
    <lineage>
        <taxon>Bacteria</taxon>
        <taxon>Pseudomonadati</taxon>
        <taxon>Pseudomonadota</taxon>
        <taxon>Alphaproteobacteria</taxon>
        <taxon>Hyphomicrobiales</taxon>
        <taxon>Nitrobacteraceae</taxon>
        <taxon>Bradyrhizobium</taxon>
    </lineage>
</organism>
<dbReference type="EMBL" id="VLKL01000083">
    <property type="protein sequence ID" value="TWH90303.1"/>
    <property type="molecule type" value="Genomic_DNA"/>
</dbReference>
<reference evidence="1 2" key="1">
    <citation type="journal article" date="2015" name="Stand. Genomic Sci.">
        <title>Genomic Encyclopedia of Bacterial and Archaeal Type Strains, Phase III: the genomes of soil and plant-associated and newly described type strains.</title>
        <authorList>
            <person name="Whitman W.B."/>
            <person name="Woyke T."/>
            <person name="Klenk H.P."/>
            <person name="Zhou Y."/>
            <person name="Lilburn T.G."/>
            <person name="Beck B.J."/>
            <person name="De Vos P."/>
            <person name="Vandamme P."/>
            <person name="Eisen J.A."/>
            <person name="Garrity G."/>
            <person name="Hugenholtz P."/>
            <person name="Kyrpides N.C."/>
        </authorList>
    </citation>
    <scope>NUCLEOTIDE SEQUENCE [LARGE SCALE GENOMIC DNA]</scope>
    <source>
        <strain evidence="1 2">CGMCC 1.10947</strain>
    </source>
</reference>
<sequence length="229" mass="25615">MGKPDHGYAPRAREVELDPFRELPYGPAACGSRNKRPNTCQRPTTLRTLRKILLAPTGASTHVHDDMDSEPLRDLSVDLFEKLQELERPMALVAFADDEPRGDIERGKQRGRTMPHIAVRTTLRYAGHHWQDRLLAIECLNLAFLIDAEDKGSVRRGQVKPTMSRALSTSRGSLDNLNVWLRCGCKPNADHIRRIVVREKPVSAAIERINHCVASAGVVRSVRSIMAAT</sequence>
<proteinExistence type="predicted"/>
<protein>
    <submittedName>
        <fullName evidence="1">Uncharacterized protein</fullName>
    </submittedName>
</protein>
<accession>A0A562K4Z5</accession>
<name>A0A562K4Z5_9BRAD</name>
<comment type="caution">
    <text evidence="1">The sequence shown here is derived from an EMBL/GenBank/DDBJ whole genome shotgun (WGS) entry which is preliminary data.</text>
</comment>
<dbReference type="Proteomes" id="UP000317176">
    <property type="component" value="Unassembled WGS sequence"/>
</dbReference>
<evidence type="ECO:0000313" key="2">
    <source>
        <dbReference type="Proteomes" id="UP000317176"/>
    </source>
</evidence>
<evidence type="ECO:0000313" key="1">
    <source>
        <dbReference type="EMBL" id="TWH90303.1"/>
    </source>
</evidence>